<evidence type="ECO:0000256" key="4">
    <source>
        <dbReference type="ARBA" id="ARBA00023136"/>
    </source>
</evidence>
<feature type="compositionally biased region" description="Polar residues" evidence="6">
    <location>
        <begin position="384"/>
        <end position="398"/>
    </location>
</feature>
<comment type="similarity">
    <text evidence="5">Belongs to the copper transporter (Ctr) (TC 1.A.56) family. SLC31A subfamily.</text>
</comment>
<dbReference type="InterPro" id="IPR007274">
    <property type="entry name" value="Cop_transporter"/>
</dbReference>
<dbReference type="PANTHER" id="PTHR12483:SF27">
    <property type="entry name" value="COPPER TRANSPORT PROTEIN CTR1"/>
    <property type="match status" value="1"/>
</dbReference>
<keyword evidence="4 5" id="KW-0472">Membrane</keyword>
<feature type="transmembrane region" description="Helical" evidence="5">
    <location>
        <begin position="333"/>
        <end position="357"/>
    </location>
</feature>
<protein>
    <recommendedName>
        <fullName evidence="5">Copper transport protein</fullName>
    </recommendedName>
</protein>
<keyword evidence="7" id="KW-0732">Signal</keyword>
<proteinExistence type="inferred from homology"/>
<feature type="region of interest" description="Disordered" evidence="6">
    <location>
        <begin position="370"/>
        <end position="426"/>
    </location>
</feature>
<accession>A0A0L0FLG1</accession>
<comment type="subcellular location">
    <subcellularLocation>
        <location evidence="1 5">Membrane</location>
        <topology evidence="1 5">Multi-pass membrane protein</topology>
    </subcellularLocation>
</comment>
<evidence type="ECO:0000256" key="6">
    <source>
        <dbReference type="SAM" id="MobiDB-lite"/>
    </source>
</evidence>
<feature type="compositionally biased region" description="Basic and acidic residues" evidence="6">
    <location>
        <begin position="372"/>
        <end position="383"/>
    </location>
</feature>
<dbReference type="GO" id="GO:0005886">
    <property type="term" value="C:plasma membrane"/>
    <property type="evidence" value="ECO:0007669"/>
    <property type="project" value="TreeGrafter"/>
</dbReference>
<feature type="transmembrane region" description="Helical" evidence="5">
    <location>
        <begin position="306"/>
        <end position="327"/>
    </location>
</feature>
<evidence type="ECO:0000256" key="1">
    <source>
        <dbReference type="ARBA" id="ARBA00004141"/>
    </source>
</evidence>
<keyword evidence="9" id="KW-1185">Reference proteome</keyword>
<keyword evidence="2 5" id="KW-0812">Transmembrane</keyword>
<dbReference type="GO" id="GO:0005375">
    <property type="term" value="F:copper ion transmembrane transporter activity"/>
    <property type="evidence" value="ECO:0007669"/>
    <property type="project" value="UniProtKB-UniRule"/>
</dbReference>
<dbReference type="OrthoDB" id="161814at2759"/>
<feature type="transmembrane region" description="Helical" evidence="5">
    <location>
        <begin position="265"/>
        <end position="285"/>
    </location>
</feature>
<dbReference type="EMBL" id="KQ242679">
    <property type="protein sequence ID" value="KNC77617.1"/>
    <property type="molecule type" value="Genomic_DNA"/>
</dbReference>
<name>A0A0L0FLG1_9EUKA</name>
<feature type="chain" id="PRO_5005538831" description="Copper transport protein" evidence="7">
    <location>
        <begin position="28"/>
        <end position="459"/>
    </location>
</feature>
<evidence type="ECO:0000313" key="8">
    <source>
        <dbReference type="EMBL" id="KNC77617.1"/>
    </source>
</evidence>
<dbReference type="Pfam" id="PF04145">
    <property type="entry name" value="Ctr"/>
    <property type="match status" value="1"/>
</dbReference>
<keyword evidence="5" id="KW-0406">Ion transport</keyword>
<gene>
    <name evidence="8" type="ORF">SARC_09923</name>
</gene>
<dbReference type="PROSITE" id="PS51257">
    <property type="entry name" value="PROKAR_LIPOPROTEIN"/>
    <property type="match status" value="1"/>
</dbReference>
<keyword evidence="5" id="KW-0187">Copper transport</keyword>
<evidence type="ECO:0000256" key="3">
    <source>
        <dbReference type="ARBA" id="ARBA00022989"/>
    </source>
</evidence>
<evidence type="ECO:0000256" key="2">
    <source>
        <dbReference type="ARBA" id="ARBA00022692"/>
    </source>
</evidence>
<dbReference type="GeneID" id="25910427"/>
<evidence type="ECO:0000313" key="9">
    <source>
        <dbReference type="Proteomes" id="UP000054560"/>
    </source>
</evidence>
<dbReference type="Proteomes" id="UP000054560">
    <property type="component" value="Unassembled WGS sequence"/>
</dbReference>
<dbReference type="PANTHER" id="PTHR12483">
    <property type="entry name" value="SOLUTE CARRIER FAMILY 31 COPPER TRANSPORTERS"/>
    <property type="match status" value="1"/>
</dbReference>
<organism evidence="8 9">
    <name type="scientific">Sphaeroforma arctica JP610</name>
    <dbReference type="NCBI Taxonomy" id="667725"/>
    <lineage>
        <taxon>Eukaryota</taxon>
        <taxon>Ichthyosporea</taxon>
        <taxon>Ichthyophonida</taxon>
        <taxon>Sphaeroforma</taxon>
    </lineage>
</organism>
<dbReference type="eggNOG" id="ENOG502RYCH">
    <property type="taxonomic scope" value="Eukaryota"/>
</dbReference>
<feature type="signal peptide" evidence="7">
    <location>
        <begin position="1"/>
        <end position="27"/>
    </location>
</feature>
<evidence type="ECO:0000256" key="5">
    <source>
        <dbReference type="RuleBase" id="RU367022"/>
    </source>
</evidence>
<dbReference type="RefSeq" id="XP_014151519.1">
    <property type="nucleotide sequence ID" value="XM_014296044.1"/>
</dbReference>
<keyword evidence="5" id="KW-0813">Transport</keyword>
<keyword evidence="3 5" id="KW-1133">Transmembrane helix</keyword>
<dbReference type="AlphaFoldDB" id="A0A0L0FLG1"/>
<reference evidence="8 9" key="1">
    <citation type="submission" date="2011-02" db="EMBL/GenBank/DDBJ databases">
        <title>The Genome Sequence of Sphaeroforma arctica JP610.</title>
        <authorList>
            <consortium name="The Broad Institute Genome Sequencing Platform"/>
            <person name="Russ C."/>
            <person name="Cuomo C."/>
            <person name="Young S.K."/>
            <person name="Zeng Q."/>
            <person name="Gargeya S."/>
            <person name="Alvarado L."/>
            <person name="Berlin A."/>
            <person name="Chapman S.B."/>
            <person name="Chen Z."/>
            <person name="Freedman E."/>
            <person name="Gellesch M."/>
            <person name="Goldberg J."/>
            <person name="Griggs A."/>
            <person name="Gujja S."/>
            <person name="Heilman E."/>
            <person name="Heiman D."/>
            <person name="Howarth C."/>
            <person name="Mehta T."/>
            <person name="Neiman D."/>
            <person name="Pearson M."/>
            <person name="Roberts A."/>
            <person name="Saif S."/>
            <person name="Shea T."/>
            <person name="Shenoy N."/>
            <person name="Sisk P."/>
            <person name="Stolte C."/>
            <person name="Sykes S."/>
            <person name="White J."/>
            <person name="Yandava C."/>
            <person name="Burger G."/>
            <person name="Gray M.W."/>
            <person name="Holland P.W.H."/>
            <person name="King N."/>
            <person name="Lang F.B.F."/>
            <person name="Roger A.J."/>
            <person name="Ruiz-Trillo I."/>
            <person name="Haas B."/>
            <person name="Nusbaum C."/>
            <person name="Birren B."/>
        </authorList>
    </citation>
    <scope>NUCLEOTIDE SEQUENCE [LARGE SCALE GENOMIC DNA]</scope>
    <source>
        <strain evidence="8 9">JP610</strain>
    </source>
</reference>
<keyword evidence="5" id="KW-0186">Copper</keyword>
<evidence type="ECO:0000256" key="7">
    <source>
        <dbReference type="SAM" id="SignalP"/>
    </source>
</evidence>
<sequence>MRAFQKYARCWLAATIICACIATLVSGEDPTLAIKKPTKGHSPGYDRLRKDVVHTFEVTQNSEYMHDESHHHQHRRSDDTIACPVCNSPVNTNSSYVSVKKGHQKVYVCTLEHAITFAAAPMTYCNGTLPETSSSAITYVEPSVQCMFCGMQGIEEHTLYCNGNQNLHACSMSEHFTRIYSESDLMSSFSGIVEGIETPMELSTNSSNATADSDSSTLTLVSTASNYDKFCYGTGTVMLNGFTFNMDNCITFLFDGLVLDTELKFTAATIGSFILAVVVQVLNRLRSAIEKGQAARQFAENRDPTCSEMALNSSLVLISVTIGYWMMLLTMTYSSWIFMAIVLGLAFGHFLATYMYVKRHRTLGQLIQRNRNRGDKPSDHSNSEDFTSSKTTDRQMCTESHELQKPAHAATTPGSTDKKPVPVDSIDALSCGSEREDAIVQEEAAIPPKRLPDTPCCPY</sequence>